<sequence>MVLLRLNLKEELLQDSLVWRSLAQSKISESALADPYLLSELTSYKKKLRAFYFAWNPNDAS</sequence>
<evidence type="ECO:0000313" key="2">
    <source>
        <dbReference type="Proteomes" id="UP000230423"/>
    </source>
</evidence>
<reference evidence="1 2" key="1">
    <citation type="submission" date="2015-09" db="EMBL/GenBank/DDBJ databases">
        <title>Draft genome of the parasitic nematode Teladorsagia circumcincta isolate WARC Sus (inbred).</title>
        <authorList>
            <person name="Mitreva M."/>
        </authorList>
    </citation>
    <scope>NUCLEOTIDE SEQUENCE [LARGE SCALE GENOMIC DNA]</scope>
    <source>
        <strain evidence="1 2">S</strain>
    </source>
</reference>
<dbReference type="EMBL" id="KZ345820">
    <property type="protein sequence ID" value="PIO71885.1"/>
    <property type="molecule type" value="Genomic_DNA"/>
</dbReference>
<gene>
    <name evidence="1" type="ORF">TELCIR_06193</name>
</gene>
<proteinExistence type="predicted"/>
<feature type="non-terminal residue" evidence="1">
    <location>
        <position position="61"/>
    </location>
</feature>
<dbReference type="AlphaFoldDB" id="A0A2G9UNS9"/>
<name>A0A2G9UNS9_TELCI</name>
<organism evidence="1 2">
    <name type="scientific">Teladorsagia circumcincta</name>
    <name type="common">Brown stomach worm</name>
    <name type="synonym">Ostertagia circumcincta</name>
    <dbReference type="NCBI Taxonomy" id="45464"/>
    <lineage>
        <taxon>Eukaryota</taxon>
        <taxon>Metazoa</taxon>
        <taxon>Ecdysozoa</taxon>
        <taxon>Nematoda</taxon>
        <taxon>Chromadorea</taxon>
        <taxon>Rhabditida</taxon>
        <taxon>Rhabditina</taxon>
        <taxon>Rhabditomorpha</taxon>
        <taxon>Strongyloidea</taxon>
        <taxon>Trichostrongylidae</taxon>
        <taxon>Teladorsagia</taxon>
    </lineage>
</organism>
<dbReference type="Proteomes" id="UP000230423">
    <property type="component" value="Unassembled WGS sequence"/>
</dbReference>
<keyword evidence="2" id="KW-1185">Reference proteome</keyword>
<protein>
    <submittedName>
        <fullName evidence="1">Uncharacterized protein</fullName>
    </submittedName>
</protein>
<evidence type="ECO:0000313" key="1">
    <source>
        <dbReference type="EMBL" id="PIO71885.1"/>
    </source>
</evidence>
<accession>A0A2G9UNS9</accession>